<dbReference type="PANTHER" id="PTHR32039">
    <property type="entry name" value="MAGNESIUM-CHELATASE SUBUNIT CHLI"/>
    <property type="match status" value="1"/>
</dbReference>
<feature type="compositionally biased region" description="Low complexity" evidence="3">
    <location>
        <begin position="178"/>
        <end position="190"/>
    </location>
</feature>
<dbReference type="GO" id="GO:0005524">
    <property type="term" value="F:ATP binding"/>
    <property type="evidence" value="ECO:0007669"/>
    <property type="project" value="UniProtKB-KW"/>
</dbReference>
<evidence type="ECO:0000256" key="2">
    <source>
        <dbReference type="ARBA" id="ARBA00022840"/>
    </source>
</evidence>
<evidence type="ECO:0000256" key="1">
    <source>
        <dbReference type="ARBA" id="ARBA00022741"/>
    </source>
</evidence>
<name>A0A1H3EVY5_9FIRM</name>
<reference evidence="5 6" key="1">
    <citation type="submission" date="2016-10" db="EMBL/GenBank/DDBJ databases">
        <authorList>
            <person name="de Groot N.N."/>
        </authorList>
    </citation>
    <scope>NUCLEOTIDE SEQUENCE [LARGE SCALE GENOMIC DNA]</scope>
    <source>
        <strain evidence="5 6">DSM 14045</strain>
    </source>
</reference>
<dbReference type="PANTHER" id="PTHR32039:SF7">
    <property type="entry name" value="COMPETENCE PROTEIN COMM"/>
    <property type="match status" value="1"/>
</dbReference>
<accession>A0A1H3EVY5</accession>
<dbReference type="InterPro" id="IPR045006">
    <property type="entry name" value="CHLI-like"/>
</dbReference>
<dbReference type="Pfam" id="PF01078">
    <property type="entry name" value="Mg_chelatase"/>
    <property type="match status" value="1"/>
</dbReference>
<dbReference type="Gene3D" id="3.30.230.10">
    <property type="match status" value="1"/>
</dbReference>
<feature type="region of interest" description="Disordered" evidence="3">
    <location>
        <begin position="178"/>
        <end position="198"/>
    </location>
</feature>
<gene>
    <name evidence="5" type="ORF">SAMN02910414_00032</name>
</gene>
<protein>
    <submittedName>
        <fullName evidence="5">Magnesium chelatase family protein</fullName>
    </submittedName>
</protein>
<dbReference type="Pfam" id="PF13335">
    <property type="entry name" value="Mg_chelatase_C"/>
    <property type="match status" value="1"/>
</dbReference>
<dbReference type="InterPro" id="IPR000523">
    <property type="entry name" value="Mg_chelatse_chII-like_cat_dom"/>
</dbReference>
<keyword evidence="6" id="KW-1185">Reference proteome</keyword>
<dbReference type="InterPro" id="IPR004482">
    <property type="entry name" value="Mg_chelat-rel"/>
</dbReference>
<dbReference type="SUPFAM" id="SSF52540">
    <property type="entry name" value="P-loop containing nucleoside triphosphate hydrolases"/>
    <property type="match status" value="1"/>
</dbReference>
<sequence>MYSRVESSMLFGIKTMEVCVEVDISNGMPMIDMVGYLGSEVKEAKERVKTALHNCGISLPPKRITINLSPANIKKSSTGFDLPIAVALLTSLGVLDKEKVEGHIFIGELSLNGDLMPINGILPMIVESLDSNKTFVVPKGNENEAKLISESKVSSFTNLREIIQFFNIEPLISKAYTSKKNSQKSSPNNSLKDSKEKNKMETNLKSFLGETKNITIINNQNSNSELPDNEEKKMDFSDINGQRILKRACEIAASGMHNMLIVGPPGTGKTMISERMSTIMPPLNDEEKLEVSKVYSVCGLLKNKKKLLEDRPFRNPHHTITKAALAGGGITPIPGEISLAHQGVLFLDEFTEFQKSTIEVLRQPLENKNINLTRMNYNVTYPADFLLLASMNPCNCGYYPNMQKCRCTPSTLKRYLNKLSQPILDRIDLTVFAPEVKFSELVKKQKNETSYDIRQRVIRCQQIQYERYKDEPFYHNSQIPANKLEKYVPLDDEQLGFMNKIYERDNLTARTFHKLLRVIRTISDMDGSEKIKMEHVMEALCYKGLTKEYYEGGM</sequence>
<evidence type="ECO:0000313" key="6">
    <source>
        <dbReference type="Proteomes" id="UP000183918"/>
    </source>
</evidence>
<dbReference type="SUPFAM" id="SSF54211">
    <property type="entry name" value="Ribosomal protein S5 domain 2-like"/>
    <property type="match status" value="1"/>
</dbReference>
<feature type="domain" description="MCM C-terminal AAA(+) ATPase" evidence="4">
    <location>
        <begin position="335"/>
        <end position="429"/>
    </location>
</feature>
<dbReference type="GO" id="GO:0003677">
    <property type="term" value="F:DNA binding"/>
    <property type="evidence" value="ECO:0007669"/>
    <property type="project" value="InterPro"/>
</dbReference>
<dbReference type="InterPro" id="IPR014721">
    <property type="entry name" value="Ribsml_uS5_D2-typ_fold_subgr"/>
</dbReference>
<dbReference type="Proteomes" id="UP000183918">
    <property type="component" value="Unassembled WGS sequence"/>
</dbReference>
<evidence type="ECO:0000256" key="3">
    <source>
        <dbReference type="SAM" id="MobiDB-lite"/>
    </source>
</evidence>
<dbReference type="OrthoDB" id="9813147at2"/>
<dbReference type="STRING" id="1122142.SAMN02910414_00032"/>
<dbReference type="Gene3D" id="3.40.50.300">
    <property type="entry name" value="P-loop containing nucleotide triphosphate hydrolases"/>
    <property type="match status" value="1"/>
</dbReference>
<dbReference type="NCBIfam" id="TIGR00368">
    <property type="entry name" value="YifB family Mg chelatase-like AAA ATPase"/>
    <property type="match status" value="1"/>
</dbReference>
<dbReference type="Pfam" id="PF13541">
    <property type="entry name" value="ChlI"/>
    <property type="match status" value="1"/>
</dbReference>
<dbReference type="InterPro" id="IPR025158">
    <property type="entry name" value="Mg_chelat-rel_C"/>
</dbReference>
<keyword evidence="1" id="KW-0547">Nucleotide-binding</keyword>
<dbReference type="EMBL" id="FNPG01000004">
    <property type="protein sequence ID" value="SDX82931.1"/>
    <property type="molecule type" value="Genomic_DNA"/>
</dbReference>
<dbReference type="AlphaFoldDB" id="A0A1H3EVY5"/>
<dbReference type="InterPro" id="IPR027417">
    <property type="entry name" value="P-loop_NTPase"/>
</dbReference>
<keyword evidence="2" id="KW-0067">ATP-binding</keyword>
<dbReference type="InterPro" id="IPR020568">
    <property type="entry name" value="Ribosomal_Su5_D2-typ_SF"/>
</dbReference>
<dbReference type="InterPro" id="IPR001208">
    <property type="entry name" value="MCM_dom"/>
</dbReference>
<organism evidence="5 6">
    <name type="scientific">Lachnobacterium bovis DSM 14045</name>
    <dbReference type="NCBI Taxonomy" id="1122142"/>
    <lineage>
        <taxon>Bacteria</taxon>
        <taxon>Bacillati</taxon>
        <taxon>Bacillota</taxon>
        <taxon>Clostridia</taxon>
        <taxon>Lachnospirales</taxon>
        <taxon>Lachnospiraceae</taxon>
        <taxon>Lachnobacterium</taxon>
    </lineage>
</organism>
<dbReference type="RefSeq" id="WP_074714789.1">
    <property type="nucleotide sequence ID" value="NZ_FNPG01000004.1"/>
</dbReference>
<dbReference type="PROSITE" id="PS50051">
    <property type="entry name" value="MCM_2"/>
    <property type="match status" value="1"/>
</dbReference>
<evidence type="ECO:0000313" key="5">
    <source>
        <dbReference type="EMBL" id="SDX82931.1"/>
    </source>
</evidence>
<evidence type="ECO:0000259" key="4">
    <source>
        <dbReference type="PROSITE" id="PS50051"/>
    </source>
</evidence>
<proteinExistence type="predicted"/>